<dbReference type="GeneID" id="63683643"/>
<dbReference type="EMBL" id="JH795864">
    <property type="protein sequence ID" value="EJU01511.1"/>
    <property type="molecule type" value="Genomic_DNA"/>
</dbReference>
<gene>
    <name evidence="1" type="ORF">DACRYDRAFT_108060</name>
</gene>
<proteinExistence type="predicted"/>
<dbReference type="AlphaFoldDB" id="M5FUR9"/>
<sequence length="315" mass="35986">MHQLKLGVDDGYTMHFLPASKPLRSTYCALCGVDLRGRFHEDRYGGGNEQRYRNVRPVDTKWLSDVRALRGWQPADRENWRVERSDVGSYDAIQYFGSDVIIIGPRVVPVNTTSTVPVHNACSEILLAHTTEEDIGNVWQSIQARRGLDRRRVNDCGLATSRQGVWWEEIEGEEYMVTDPLKPLSFPIDLASAPDNERLSTHVVQESYDFFSRLPSELVFYILSFLIPYPSTLLSLRHAAPRVFRASPWAGNHFWSQVTIAEMGGFLLEVREMLAKLDNLEEGSGFAIWRKLTEDRSVKNRRRIARLVISAAAYK</sequence>
<reference evidence="1 2" key="1">
    <citation type="journal article" date="2012" name="Science">
        <title>The Paleozoic origin of enzymatic lignin decomposition reconstructed from 31 fungal genomes.</title>
        <authorList>
            <person name="Floudas D."/>
            <person name="Binder M."/>
            <person name="Riley R."/>
            <person name="Barry K."/>
            <person name="Blanchette R.A."/>
            <person name="Henrissat B."/>
            <person name="Martinez A.T."/>
            <person name="Otillar R."/>
            <person name="Spatafora J.W."/>
            <person name="Yadav J.S."/>
            <person name="Aerts A."/>
            <person name="Benoit I."/>
            <person name="Boyd A."/>
            <person name="Carlson A."/>
            <person name="Copeland A."/>
            <person name="Coutinho P.M."/>
            <person name="de Vries R.P."/>
            <person name="Ferreira P."/>
            <person name="Findley K."/>
            <person name="Foster B."/>
            <person name="Gaskell J."/>
            <person name="Glotzer D."/>
            <person name="Gorecki P."/>
            <person name="Heitman J."/>
            <person name="Hesse C."/>
            <person name="Hori C."/>
            <person name="Igarashi K."/>
            <person name="Jurgens J.A."/>
            <person name="Kallen N."/>
            <person name="Kersten P."/>
            <person name="Kohler A."/>
            <person name="Kuees U."/>
            <person name="Kumar T.K.A."/>
            <person name="Kuo A."/>
            <person name="LaButti K."/>
            <person name="Larrondo L.F."/>
            <person name="Lindquist E."/>
            <person name="Ling A."/>
            <person name="Lombard V."/>
            <person name="Lucas S."/>
            <person name="Lundell T."/>
            <person name="Martin R."/>
            <person name="McLaughlin D.J."/>
            <person name="Morgenstern I."/>
            <person name="Morin E."/>
            <person name="Murat C."/>
            <person name="Nagy L.G."/>
            <person name="Nolan M."/>
            <person name="Ohm R.A."/>
            <person name="Patyshakuliyeva A."/>
            <person name="Rokas A."/>
            <person name="Ruiz-Duenas F.J."/>
            <person name="Sabat G."/>
            <person name="Salamov A."/>
            <person name="Samejima M."/>
            <person name="Schmutz J."/>
            <person name="Slot J.C."/>
            <person name="St John F."/>
            <person name="Stenlid J."/>
            <person name="Sun H."/>
            <person name="Sun S."/>
            <person name="Syed K."/>
            <person name="Tsang A."/>
            <person name="Wiebenga A."/>
            <person name="Young D."/>
            <person name="Pisabarro A."/>
            <person name="Eastwood D.C."/>
            <person name="Martin F."/>
            <person name="Cullen D."/>
            <person name="Grigoriev I.V."/>
            <person name="Hibbett D.S."/>
        </authorList>
    </citation>
    <scope>NUCLEOTIDE SEQUENCE [LARGE SCALE GENOMIC DNA]</scope>
    <source>
        <strain evidence="1 2">DJM-731 SS1</strain>
    </source>
</reference>
<dbReference type="OrthoDB" id="10376904at2759"/>
<dbReference type="Proteomes" id="UP000030653">
    <property type="component" value="Unassembled WGS sequence"/>
</dbReference>
<accession>M5FUR9</accession>
<evidence type="ECO:0000313" key="2">
    <source>
        <dbReference type="Proteomes" id="UP000030653"/>
    </source>
</evidence>
<name>M5FUR9_DACPD</name>
<dbReference type="RefSeq" id="XP_040628408.1">
    <property type="nucleotide sequence ID" value="XM_040768581.1"/>
</dbReference>
<protein>
    <recommendedName>
        <fullName evidence="3">F-box domain-containing protein</fullName>
    </recommendedName>
</protein>
<keyword evidence="2" id="KW-1185">Reference proteome</keyword>
<organism evidence="1 2">
    <name type="scientific">Dacryopinax primogenitus (strain DJM 731)</name>
    <name type="common">Brown rot fungus</name>
    <dbReference type="NCBI Taxonomy" id="1858805"/>
    <lineage>
        <taxon>Eukaryota</taxon>
        <taxon>Fungi</taxon>
        <taxon>Dikarya</taxon>
        <taxon>Basidiomycota</taxon>
        <taxon>Agaricomycotina</taxon>
        <taxon>Dacrymycetes</taxon>
        <taxon>Dacrymycetales</taxon>
        <taxon>Dacrymycetaceae</taxon>
        <taxon>Dacryopinax</taxon>
    </lineage>
</organism>
<evidence type="ECO:0008006" key="3">
    <source>
        <dbReference type="Google" id="ProtNLM"/>
    </source>
</evidence>
<evidence type="ECO:0000313" key="1">
    <source>
        <dbReference type="EMBL" id="EJU01511.1"/>
    </source>
</evidence>
<dbReference type="HOGENOM" id="CLU_882836_0_0_1"/>